<evidence type="ECO:0000256" key="7">
    <source>
        <dbReference type="ARBA" id="ARBA00022989"/>
    </source>
</evidence>
<evidence type="ECO:0000256" key="5">
    <source>
        <dbReference type="ARBA" id="ARBA00022519"/>
    </source>
</evidence>
<dbReference type="PANTHER" id="PTHR43531">
    <property type="entry name" value="PROTEIN ICFG"/>
    <property type="match status" value="1"/>
</dbReference>
<proteinExistence type="inferred from homology"/>
<dbReference type="InterPro" id="IPR004090">
    <property type="entry name" value="Chemotax_Me-accpt_rcpt"/>
</dbReference>
<evidence type="ECO:0000256" key="10">
    <source>
        <dbReference type="ARBA" id="ARBA00029447"/>
    </source>
</evidence>
<dbReference type="GO" id="GO:0005886">
    <property type="term" value="C:plasma membrane"/>
    <property type="evidence" value="ECO:0007669"/>
    <property type="project" value="UniProtKB-SubCell"/>
</dbReference>
<evidence type="ECO:0000256" key="3">
    <source>
        <dbReference type="ARBA" id="ARBA00022481"/>
    </source>
</evidence>
<dbReference type="SUPFAM" id="SSF58104">
    <property type="entry name" value="Methyl-accepting chemotaxis protein (MCP) signaling domain"/>
    <property type="match status" value="1"/>
</dbReference>
<dbReference type="InterPro" id="IPR004089">
    <property type="entry name" value="MCPsignal_dom"/>
</dbReference>
<comment type="subcellular location">
    <subcellularLocation>
        <location evidence="1">Cell inner membrane</location>
        <topology evidence="1">Multi-pass membrane protein</topology>
    </subcellularLocation>
</comment>
<dbReference type="InterPro" id="IPR013655">
    <property type="entry name" value="PAS_fold_3"/>
</dbReference>
<name>A0A3S0IC62_9ENTR</name>
<dbReference type="RefSeq" id="WP_022649456.1">
    <property type="nucleotide sequence ID" value="NZ_AP025764.1"/>
</dbReference>
<dbReference type="InterPro" id="IPR000014">
    <property type="entry name" value="PAS"/>
</dbReference>
<evidence type="ECO:0000256" key="9">
    <source>
        <dbReference type="ARBA" id="ARBA00023224"/>
    </source>
</evidence>
<dbReference type="AlphaFoldDB" id="A0A3S0IC62"/>
<sequence length="506" mass="54953">MSSPDYVTQNEYPLDDDTTLMSTTDLHSYMTHTNDTFVQVSGFTLQELLGQPHNIVRHPDMPKAAFADMWYTLQKGEPWSGIVKNRRKNGDHYWVRANAVPMVRNGQMTGYMSIRTRATEDEVAAVEPLYKALNEGRSKKRIHKGLVVRKGWLGKLPAMPLRWRVRSVMAVLFAVMAATLVASAAGWASLVAAAVVMLLGTLVFEQQIVRPVENVARQALRVATGERNSVQHLNRSDELGLMLRAVGQLGLMCRWLINDVSSQVVSVRDGSDRLAQGNEDLNDRTRQTVANVQQTVATMNQMAASVQSNSETAAEVDKLSMAASSAATQGGTVMQTVVKTMDDIADSTQRIGSITSLINDIAFQTNILALNAAVEAARAGEQGKGFAVVAGEVRHLASRSANAANDIRKLIDASASKVQSGADQVHAAGRTMDDIVEQVKNVTQLIAQISHSTSEQATGLTELTRAVAELDSITQKNADLVEESAQISAMVKHRAGRLEDAVTVLH</sequence>
<evidence type="ECO:0000256" key="4">
    <source>
        <dbReference type="ARBA" id="ARBA00022500"/>
    </source>
</evidence>
<comment type="similarity">
    <text evidence="10">Belongs to the methyl-accepting chemotaxis (MCP) protein family.</text>
</comment>
<dbReference type="SUPFAM" id="SSF55785">
    <property type="entry name" value="PYP-like sensor domain (PAS domain)"/>
    <property type="match status" value="1"/>
</dbReference>
<dbReference type="InterPro" id="IPR001610">
    <property type="entry name" value="PAC"/>
</dbReference>
<dbReference type="Proteomes" id="UP000244004">
    <property type="component" value="Unassembled WGS sequence"/>
</dbReference>
<keyword evidence="5" id="KW-0997">Cell inner membrane</keyword>
<dbReference type="Pfam" id="PF08447">
    <property type="entry name" value="PAS_3"/>
    <property type="match status" value="1"/>
</dbReference>
<dbReference type="FunFam" id="1.10.287.950:FF:000001">
    <property type="entry name" value="Methyl-accepting chemotaxis sensory transducer"/>
    <property type="match status" value="1"/>
</dbReference>
<keyword evidence="6" id="KW-0812">Transmembrane</keyword>
<evidence type="ECO:0000313" key="12">
    <source>
        <dbReference type="Proteomes" id="UP000244004"/>
    </source>
</evidence>
<dbReference type="PRINTS" id="PR00260">
    <property type="entry name" value="CHEMTRNSDUCR"/>
</dbReference>
<dbReference type="GO" id="GO:0004888">
    <property type="term" value="F:transmembrane signaling receptor activity"/>
    <property type="evidence" value="ECO:0007669"/>
    <property type="project" value="InterPro"/>
</dbReference>
<dbReference type="NCBIfam" id="TIGR00229">
    <property type="entry name" value="sensory_box"/>
    <property type="match status" value="1"/>
</dbReference>
<protein>
    <submittedName>
        <fullName evidence="11">PAS domain S-box protein</fullName>
    </submittedName>
</protein>
<keyword evidence="2" id="KW-1003">Cell membrane</keyword>
<evidence type="ECO:0000313" key="11">
    <source>
        <dbReference type="EMBL" id="PTX90068.1"/>
    </source>
</evidence>
<evidence type="ECO:0000256" key="8">
    <source>
        <dbReference type="ARBA" id="ARBA00023136"/>
    </source>
</evidence>
<keyword evidence="7" id="KW-1133">Transmembrane helix</keyword>
<accession>A0A3S0IC62</accession>
<dbReference type="GeneID" id="99707573"/>
<dbReference type="Pfam" id="PF00015">
    <property type="entry name" value="MCPsignal"/>
    <property type="match status" value="1"/>
</dbReference>
<evidence type="ECO:0000256" key="6">
    <source>
        <dbReference type="ARBA" id="ARBA00022692"/>
    </source>
</evidence>
<gene>
    <name evidence="11" type="ORF">C1O12_17525</name>
</gene>
<dbReference type="SMART" id="SM00086">
    <property type="entry name" value="PAC"/>
    <property type="match status" value="1"/>
</dbReference>
<dbReference type="PROSITE" id="PS50111">
    <property type="entry name" value="CHEMOTAXIS_TRANSDUC_2"/>
    <property type="match status" value="1"/>
</dbReference>
<organism evidence="11 12">
    <name type="scientific">Enterobacter hormaechei</name>
    <dbReference type="NCBI Taxonomy" id="158836"/>
    <lineage>
        <taxon>Bacteria</taxon>
        <taxon>Pseudomonadati</taxon>
        <taxon>Pseudomonadota</taxon>
        <taxon>Gammaproteobacteria</taxon>
        <taxon>Enterobacterales</taxon>
        <taxon>Enterobacteriaceae</taxon>
        <taxon>Enterobacter</taxon>
        <taxon>Enterobacter cloacae complex</taxon>
    </lineage>
</organism>
<dbReference type="GO" id="GO:0052131">
    <property type="term" value="P:positive aerotaxis"/>
    <property type="evidence" value="ECO:0007669"/>
    <property type="project" value="UniProtKB-ARBA"/>
</dbReference>
<dbReference type="Gene3D" id="3.30.450.20">
    <property type="entry name" value="PAS domain"/>
    <property type="match status" value="1"/>
</dbReference>
<reference evidence="11 12" key="1">
    <citation type="submission" date="2018-01" db="EMBL/GenBank/DDBJ databases">
        <title>Geographic spread and resistance mechanisms of dominant carbapenem-resistant Enterobacter cloacae complex clones ST171 and ST78.</title>
        <authorList>
            <person name="Gomez-Simmonds A."/>
            <person name="Annavajhala M.K."/>
            <person name="Wang Z."/>
            <person name="Macesic N."/>
            <person name="Hu Y."/>
            <person name="Giddins M.J."/>
            <person name="O'Malley A."/>
            <person name="Toussaint N.C."/>
            <person name="Whittier S."/>
            <person name="Torres V.J."/>
            <person name="Uhlemann A.-C."/>
        </authorList>
    </citation>
    <scope>NUCLEOTIDE SEQUENCE [LARGE SCALE GENOMIC DNA]</scope>
    <source>
        <strain evidence="11 12">78</strain>
    </source>
</reference>
<dbReference type="EMBL" id="PNXT01000001">
    <property type="protein sequence ID" value="PTX90068.1"/>
    <property type="molecule type" value="Genomic_DNA"/>
</dbReference>
<dbReference type="CDD" id="cd00130">
    <property type="entry name" value="PAS"/>
    <property type="match status" value="1"/>
</dbReference>
<keyword evidence="4" id="KW-0145">Chemotaxis</keyword>
<keyword evidence="9" id="KW-0807">Transducer</keyword>
<dbReference type="SMART" id="SM00283">
    <property type="entry name" value="MA"/>
    <property type="match status" value="1"/>
</dbReference>
<dbReference type="GO" id="GO:0007165">
    <property type="term" value="P:signal transduction"/>
    <property type="evidence" value="ECO:0007669"/>
    <property type="project" value="UniProtKB-KW"/>
</dbReference>
<dbReference type="InterPro" id="IPR051310">
    <property type="entry name" value="MCP_chemotaxis"/>
</dbReference>
<keyword evidence="3" id="KW-0488">Methylation</keyword>
<comment type="caution">
    <text evidence="11">The sequence shown here is derived from an EMBL/GenBank/DDBJ whole genome shotgun (WGS) entry which is preliminary data.</text>
</comment>
<dbReference type="CDD" id="cd11386">
    <property type="entry name" value="MCP_signal"/>
    <property type="match status" value="1"/>
</dbReference>
<evidence type="ECO:0000256" key="2">
    <source>
        <dbReference type="ARBA" id="ARBA00022475"/>
    </source>
</evidence>
<dbReference type="InterPro" id="IPR035965">
    <property type="entry name" value="PAS-like_dom_sf"/>
</dbReference>
<dbReference type="Gene3D" id="1.10.287.950">
    <property type="entry name" value="Methyl-accepting chemotaxis protein"/>
    <property type="match status" value="1"/>
</dbReference>
<keyword evidence="8" id="KW-0472">Membrane</keyword>
<dbReference type="PANTHER" id="PTHR43531:SF7">
    <property type="entry name" value="AEROTAXIS RECEPTOR"/>
    <property type="match status" value="1"/>
</dbReference>
<dbReference type="FunFam" id="3.30.450.20:FF:000046">
    <property type="entry name" value="Aerotaxis sensor receptor"/>
    <property type="match status" value="1"/>
</dbReference>
<evidence type="ECO:0000256" key="1">
    <source>
        <dbReference type="ARBA" id="ARBA00004429"/>
    </source>
</evidence>